<sequence length="136" mass="14126">MVLATSAATVATVVFGAQTAFATDDSFTVYSDDSGFCGSAEFVDYGPGAAGGGNNDDYLVIHDLCSDSRGVRAYAWVNGEYLGAKNNTNGLSGAPVVWDPFGNVTGMQVVGLKVCLFDSDNVLTHCHEGENTILDG</sequence>
<organism evidence="2 3">
    <name type="scientific">Streptomyces hoynatensis</name>
    <dbReference type="NCBI Taxonomy" id="1141874"/>
    <lineage>
        <taxon>Bacteria</taxon>
        <taxon>Bacillati</taxon>
        <taxon>Actinomycetota</taxon>
        <taxon>Actinomycetes</taxon>
        <taxon>Kitasatosporales</taxon>
        <taxon>Streptomycetaceae</taxon>
        <taxon>Streptomyces</taxon>
    </lineage>
</organism>
<dbReference type="EMBL" id="RBAL01000008">
    <property type="protein sequence ID" value="RKN41250.1"/>
    <property type="molecule type" value="Genomic_DNA"/>
</dbReference>
<feature type="chain" id="PRO_5017450213" description="Secreted protein" evidence="1">
    <location>
        <begin position="23"/>
        <end position="136"/>
    </location>
</feature>
<feature type="signal peptide" evidence="1">
    <location>
        <begin position="1"/>
        <end position="22"/>
    </location>
</feature>
<dbReference type="AlphaFoldDB" id="A0A3A9YZG3"/>
<dbReference type="Proteomes" id="UP000272474">
    <property type="component" value="Unassembled WGS sequence"/>
</dbReference>
<evidence type="ECO:0000256" key="1">
    <source>
        <dbReference type="SAM" id="SignalP"/>
    </source>
</evidence>
<name>A0A3A9YZG3_9ACTN</name>
<protein>
    <recommendedName>
        <fullName evidence="4">Secreted protein</fullName>
    </recommendedName>
</protein>
<keyword evidence="1" id="KW-0732">Signal</keyword>
<reference evidence="2 3" key="1">
    <citation type="journal article" date="2014" name="Int. J. Syst. Evol. Microbiol.">
        <title>Streptomyces hoynatensis sp. nov., isolated from deep marine sediment.</title>
        <authorList>
            <person name="Veyisoglu A."/>
            <person name="Sahin N."/>
        </authorList>
    </citation>
    <scope>NUCLEOTIDE SEQUENCE [LARGE SCALE GENOMIC DNA]</scope>
    <source>
        <strain evidence="2 3">KCTC 29097</strain>
    </source>
</reference>
<keyword evidence="3" id="KW-1185">Reference proteome</keyword>
<evidence type="ECO:0008006" key="4">
    <source>
        <dbReference type="Google" id="ProtNLM"/>
    </source>
</evidence>
<comment type="caution">
    <text evidence="2">The sequence shown here is derived from an EMBL/GenBank/DDBJ whole genome shotgun (WGS) entry which is preliminary data.</text>
</comment>
<proteinExistence type="predicted"/>
<evidence type="ECO:0000313" key="2">
    <source>
        <dbReference type="EMBL" id="RKN41250.1"/>
    </source>
</evidence>
<evidence type="ECO:0000313" key="3">
    <source>
        <dbReference type="Proteomes" id="UP000272474"/>
    </source>
</evidence>
<accession>A0A3A9YZG3</accession>
<gene>
    <name evidence="2" type="ORF">D7294_16110</name>
</gene>